<feature type="compositionally biased region" description="Polar residues" evidence="12">
    <location>
        <begin position="468"/>
        <end position="494"/>
    </location>
</feature>
<name>A0A5N5ME50_9ROSI</name>
<dbReference type="GO" id="GO:0005886">
    <property type="term" value="C:plasma membrane"/>
    <property type="evidence" value="ECO:0007669"/>
    <property type="project" value="UniProtKB-SubCell"/>
</dbReference>
<accession>A0A5N5ME50</accession>
<reference evidence="15" key="1">
    <citation type="journal article" date="2019" name="Gigascience">
        <title>De novo genome assembly of the endangered Acer yangbiense, a plant species with extremely small populations endemic to Yunnan Province, China.</title>
        <authorList>
            <person name="Yang J."/>
            <person name="Wariss H.M."/>
            <person name="Tao L."/>
            <person name="Zhang R."/>
            <person name="Yun Q."/>
            <person name="Hollingsworth P."/>
            <person name="Dao Z."/>
            <person name="Luo G."/>
            <person name="Guo H."/>
            <person name="Ma Y."/>
            <person name="Sun W."/>
        </authorList>
    </citation>
    <scope>NUCLEOTIDE SEQUENCE [LARGE SCALE GENOMIC DNA]</scope>
    <source>
        <strain evidence="15">cv. br00</strain>
    </source>
</reference>
<dbReference type="PROSITE" id="PS50011">
    <property type="entry name" value="PROTEIN_KINASE_DOM"/>
    <property type="match status" value="1"/>
</dbReference>
<dbReference type="Gene3D" id="1.10.510.10">
    <property type="entry name" value="Transferase(Phosphotransferase) domain 1"/>
    <property type="match status" value="1"/>
</dbReference>
<dbReference type="Pfam" id="PF00069">
    <property type="entry name" value="Pkinase"/>
    <property type="match status" value="1"/>
</dbReference>
<dbReference type="Pfam" id="PF07714">
    <property type="entry name" value="PK_Tyr_Ser-Thr"/>
    <property type="match status" value="1"/>
</dbReference>
<comment type="subcellular location">
    <subcellularLocation>
        <location evidence="1">Cell membrane</location>
    </subcellularLocation>
</comment>
<dbReference type="Gene3D" id="3.30.200.20">
    <property type="entry name" value="Phosphorylase Kinase, domain 1"/>
    <property type="match status" value="1"/>
</dbReference>
<dbReference type="GO" id="GO:0005524">
    <property type="term" value="F:ATP binding"/>
    <property type="evidence" value="ECO:0007669"/>
    <property type="project" value="UniProtKB-UniRule"/>
</dbReference>
<dbReference type="InterPro" id="IPR001245">
    <property type="entry name" value="Ser-Thr/Tyr_kinase_cat_dom"/>
</dbReference>
<evidence type="ECO:0000256" key="12">
    <source>
        <dbReference type="SAM" id="MobiDB-lite"/>
    </source>
</evidence>
<evidence type="ECO:0000256" key="7">
    <source>
        <dbReference type="ARBA" id="ARBA00022777"/>
    </source>
</evidence>
<keyword evidence="3" id="KW-1003">Cell membrane</keyword>
<dbReference type="EC" id="2.7.11.1" evidence="2"/>
<evidence type="ECO:0000256" key="9">
    <source>
        <dbReference type="ARBA" id="ARBA00047899"/>
    </source>
</evidence>
<keyword evidence="7" id="KW-0418">Kinase</keyword>
<dbReference type="EMBL" id="VDCV01000006">
    <property type="protein sequence ID" value="KAB5552386.1"/>
    <property type="molecule type" value="Genomic_DNA"/>
</dbReference>
<evidence type="ECO:0000256" key="10">
    <source>
        <dbReference type="ARBA" id="ARBA00048679"/>
    </source>
</evidence>
<evidence type="ECO:0000256" key="3">
    <source>
        <dbReference type="ARBA" id="ARBA00022475"/>
    </source>
</evidence>
<evidence type="ECO:0000256" key="8">
    <source>
        <dbReference type="ARBA" id="ARBA00022840"/>
    </source>
</evidence>
<dbReference type="InterPro" id="IPR011009">
    <property type="entry name" value="Kinase-like_dom_sf"/>
</dbReference>
<gene>
    <name evidence="14" type="ORF">DKX38_009697</name>
</gene>
<evidence type="ECO:0000256" key="5">
    <source>
        <dbReference type="ARBA" id="ARBA00022679"/>
    </source>
</evidence>
<keyword evidence="8 11" id="KW-0067">ATP-binding</keyword>
<keyword evidence="5" id="KW-0808">Transferase</keyword>
<evidence type="ECO:0000256" key="1">
    <source>
        <dbReference type="ARBA" id="ARBA00004236"/>
    </source>
</evidence>
<comment type="catalytic activity">
    <reaction evidence="10">
        <text>L-seryl-[protein] + ATP = O-phospho-L-seryl-[protein] + ADP + H(+)</text>
        <dbReference type="Rhea" id="RHEA:17989"/>
        <dbReference type="Rhea" id="RHEA-COMP:9863"/>
        <dbReference type="Rhea" id="RHEA-COMP:11604"/>
        <dbReference type="ChEBI" id="CHEBI:15378"/>
        <dbReference type="ChEBI" id="CHEBI:29999"/>
        <dbReference type="ChEBI" id="CHEBI:30616"/>
        <dbReference type="ChEBI" id="CHEBI:83421"/>
        <dbReference type="ChEBI" id="CHEBI:456216"/>
        <dbReference type="EC" id="2.7.11.1"/>
    </reaction>
</comment>
<keyword evidence="3" id="KW-0472">Membrane</keyword>
<comment type="catalytic activity">
    <reaction evidence="9">
        <text>L-threonyl-[protein] + ATP = O-phospho-L-threonyl-[protein] + ADP + H(+)</text>
        <dbReference type="Rhea" id="RHEA:46608"/>
        <dbReference type="Rhea" id="RHEA-COMP:11060"/>
        <dbReference type="Rhea" id="RHEA-COMP:11605"/>
        <dbReference type="ChEBI" id="CHEBI:15378"/>
        <dbReference type="ChEBI" id="CHEBI:30013"/>
        <dbReference type="ChEBI" id="CHEBI:30616"/>
        <dbReference type="ChEBI" id="CHEBI:61977"/>
        <dbReference type="ChEBI" id="CHEBI:456216"/>
        <dbReference type="EC" id="2.7.11.1"/>
    </reaction>
</comment>
<evidence type="ECO:0000313" key="15">
    <source>
        <dbReference type="Proteomes" id="UP000326939"/>
    </source>
</evidence>
<keyword evidence="4" id="KW-0723">Serine/threonine-protein kinase</keyword>
<feature type="region of interest" description="Disordered" evidence="12">
    <location>
        <begin position="17"/>
        <end position="45"/>
    </location>
</feature>
<dbReference type="PANTHER" id="PTHR45621">
    <property type="entry name" value="OS01G0588500 PROTEIN-RELATED"/>
    <property type="match status" value="1"/>
</dbReference>
<dbReference type="InterPro" id="IPR000719">
    <property type="entry name" value="Prot_kinase_dom"/>
</dbReference>
<dbReference type="GO" id="GO:0004674">
    <property type="term" value="F:protein serine/threonine kinase activity"/>
    <property type="evidence" value="ECO:0007669"/>
    <property type="project" value="UniProtKB-KW"/>
</dbReference>
<keyword evidence="6 11" id="KW-0547">Nucleotide-binding</keyword>
<comment type="caution">
    <text evidence="14">The sequence shown here is derived from an EMBL/GenBank/DDBJ whole genome shotgun (WGS) entry which is preliminary data.</text>
</comment>
<feature type="binding site" evidence="11">
    <location>
        <position position="119"/>
    </location>
    <ligand>
        <name>ATP</name>
        <dbReference type="ChEBI" id="CHEBI:30616"/>
    </ligand>
</feature>
<dbReference type="PROSITE" id="PS00107">
    <property type="entry name" value="PROTEIN_KINASE_ATP"/>
    <property type="match status" value="1"/>
</dbReference>
<protein>
    <recommendedName>
        <fullName evidence="2">non-specific serine/threonine protein kinase</fullName>
        <ecNumber evidence="2">2.7.11.1</ecNumber>
    </recommendedName>
</protein>
<keyword evidence="15" id="KW-1185">Reference proteome</keyword>
<evidence type="ECO:0000313" key="14">
    <source>
        <dbReference type="EMBL" id="KAB5552386.1"/>
    </source>
</evidence>
<evidence type="ECO:0000256" key="4">
    <source>
        <dbReference type="ARBA" id="ARBA00022527"/>
    </source>
</evidence>
<evidence type="ECO:0000256" key="6">
    <source>
        <dbReference type="ARBA" id="ARBA00022741"/>
    </source>
</evidence>
<dbReference type="AlphaFoldDB" id="A0A5N5ME50"/>
<dbReference type="InterPro" id="IPR050823">
    <property type="entry name" value="Plant_Ser_Thr_Prot_Kinase"/>
</dbReference>
<sequence length="526" mass="59074">MKCFSFYIGDRKDEPKTPKSVFVPSVNSSGTDHEIGRSGSELNSQNVTGIDRESMGRPSLPSMSQRHSNLRAFTVSELKSATKNFSRSVMVGEGGFGCVYKGSIKSTEDPTTKLEIAVKQLGKRGMQASLIPHITPFGWQGHKEWITEVNVLGVVEHPNLVKLVGYCADEDERGMQRLLVYEFMPRGSVDDHLSIRSDKPLPWAMRLRIAQDAARGLKYLHEEMDFQIIFRDFKSSNILLDEQWNAKLSDFGLARLGPSEGLTHVSTAVCSCNFCRSQRNMWITGIKRLHGFAVQKAHVDGIQPLLLPVYLISSSNTIKYVKLGRFKDNGTAIGKLTQFRLYALPVGTMGYAAPEYIQTGRLTSKSDVWSYGVFLYELITGRRPLDRNRPKSEQKLLEWIRPYLSDAKKFKQIVDPRLEQKDILKSAHKLANIANRCLVRNPKSRPTMGEVLELMNLIVNAFTETESAQQSSKNSAPTATSHSKNSAPTATSHDTTAKNKRRNVDLKTGESGWFGRMWSPKHVRTC</sequence>
<evidence type="ECO:0000256" key="2">
    <source>
        <dbReference type="ARBA" id="ARBA00012513"/>
    </source>
</evidence>
<dbReference type="SUPFAM" id="SSF56112">
    <property type="entry name" value="Protein kinase-like (PK-like)"/>
    <property type="match status" value="1"/>
</dbReference>
<dbReference type="FunFam" id="1.10.510.10:FF:001023">
    <property type="entry name" value="Os07g0541700 protein"/>
    <property type="match status" value="1"/>
</dbReference>
<evidence type="ECO:0000259" key="13">
    <source>
        <dbReference type="PROSITE" id="PS50011"/>
    </source>
</evidence>
<dbReference type="InterPro" id="IPR017441">
    <property type="entry name" value="Protein_kinase_ATP_BS"/>
</dbReference>
<feature type="domain" description="Protein kinase" evidence="13">
    <location>
        <begin position="85"/>
        <end position="458"/>
    </location>
</feature>
<evidence type="ECO:0000256" key="11">
    <source>
        <dbReference type="PROSITE-ProRule" id="PRU10141"/>
    </source>
</evidence>
<dbReference type="FunFam" id="3.30.200.20:FF:000228">
    <property type="entry name" value="Serine/threonine-protein kinase BIK1"/>
    <property type="match status" value="1"/>
</dbReference>
<feature type="region of interest" description="Disordered" evidence="12">
    <location>
        <begin position="468"/>
        <end position="511"/>
    </location>
</feature>
<proteinExistence type="predicted"/>
<organism evidence="14 15">
    <name type="scientific">Salix brachista</name>
    <dbReference type="NCBI Taxonomy" id="2182728"/>
    <lineage>
        <taxon>Eukaryota</taxon>
        <taxon>Viridiplantae</taxon>
        <taxon>Streptophyta</taxon>
        <taxon>Embryophyta</taxon>
        <taxon>Tracheophyta</taxon>
        <taxon>Spermatophyta</taxon>
        <taxon>Magnoliopsida</taxon>
        <taxon>eudicotyledons</taxon>
        <taxon>Gunneridae</taxon>
        <taxon>Pentapetalae</taxon>
        <taxon>rosids</taxon>
        <taxon>fabids</taxon>
        <taxon>Malpighiales</taxon>
        <taxon>Salicaceae</taxon>
        <taxon>Saliceae</taxon>
        <taxon>Salix</taxon>
    </lineage>
</organism>
<dbReference type="Proteomes" id="UP000326939">
    <property type="component" value="Chromosome 6"/>
</dbReference>